<keyword evidence="2" id="KW-0812">Transmembrane</keyword>
<organism evidence="3 4">
    <name type="scientific">Lichtheimia ornata</name>
    <dbReference type="NCBI Taxonomy" id="688661"/>
    <lineage>
        <taxon>Eukaryota</taxon>
        <taxon>Fungi</taxon>
        <taxon>Fungi incertae sedis</taxon>
        <taxon>Mucoromycota</taxon>
        <taxon>Mucoromycotina</taxon>
        <taxon>Mucoromycetes</taxon>
        <taxon>Mucorales</taxon>
        <taxon>Lichtheimiaceae</taxon>
        <taxon>Lichtheimia</taxon>
    </lineage>
</organism>
<keyword evidence="2" id="KW-1133">Transmembrane helix</keyword>
<reference evidence="3 4" key="1">
    <citation type="submission" date="2023-03" db="EMBL/GenBank/DDBJ databases">
        <title>Genome sequence of Lichtheimia ornata CBS 291.66.</title>
        <authorList>
            <person name="Mohabir J.T."/>
            <person name="Shea T.P."/>
            <person name="Kurbessoian T."/>
            <person name="Berby B."/>
            <person name="Fontaine J."/>
            <person name="Livny J."/>
            <person name="Gnirke A."/>
            <person name="Stajich J.E."/>
            <person name="Cuomo C.A."/>
        </authorList>
    </citation>
    <scope>NUCLEOTIDE SEQUENCE [LARGE SCALE GENOMIC DNA]</scope>
    <source>
        <strain evidence="3">CBS 291.66</strain>
    </source>
</reference>
<keyword evidence="2" id="KW-0472">Membrane</keyword>
<accession>A0AAD7V5Z7</accession>
<gene>
    <name evidence="3" type="ORF">O0I10_005170</name>
</gene>
<evidence type="ECO:0000313" key="3">
    <source>
        <dbReference type="EMBL" id="KAJ8659131.1"/>
    </source>
</evidence>
<feature type="transmembrane region" description="Helical" evidence="2">
    <location>
        <begin position="51"/>
        <end position="72"/>
    </location>
</feature>
<proteinExistence type="predicted"/>
<evidence type="ECO:0000313" key="4">
    <source>
        <dbReference type="Proteomes" id="UP001234581"/>
    </source>
</evidence>
<evidence type="ECO:0008006" key="5">
    <source>
        <dbReference type="Google" id="ProtNLM"/>
    </source>
</evidence>
<evidence type="ECO:0000256" key="1">
    <source>
        <dbReference type="SAM" id="MobiDB-lite"/>
    </source>
</evidence>
<evidence type="ECO:0000256" key="2">
    <source>
        <dbReference type="SAM" id="Phobius"/>
    </source>
</evidence>
<feature type="compositionally biased region" description="Basic and acidic residues" evidence="1">
    <location>
        <begin position="87"/>
        <end position="124"/>
    </location>
</feature>
<dbReference type="GeneID" id="83212583"/>
<dbReference type="Proteomes" id="UP001234581">
    <property type="component" value="Unassembled WGS sequence"/>
</dbReference>
<dbReference type="EMBL" id="JARTCD010000020">
    <property type="protein sequence ID" value="KAJ8659131.1"/>
    <property type="molecule type" value="Genomic_DNA"/>
</dbReference>
<dbReference type="AlphaFoldDB" id="A0AAD7V5Z7"/>
<keyword evidence="4" id="KW-1185">Reference proteome</keyword>
<name>A0AAD7V5Z7_9FUNG</name>
<dbReference type="RefSeq" id="XP_058344044.1">
    <property type="nucleotide sequence ID" value="XM_058485217.1"/>
</dbReference>
<feature type="compositionally biased region" description="Low complexity" evidence="1">
    <location>
        <begin position="144"/>
        <end position="167"/>
    </location>
</feature>
<protein>
    <recommendedName>
        <fullName evidence="5">HIG1 domain-containing protein</fullName>
    </recommendedName>
</protein>
<feature type="region of interest" description="Disordered" evidence="1">
    <location>
        <begin position="77"/>
        <end position="167"/>
    </location>
</feature>
<sequence>MIPRLPPLLLALIGGASIYGIKAVLDRLDPPAIGPPGSSERAARMLKYRDYARRGGIVAVAAGFAWAGYWMYDKRTHRPMPASQSGNKEDAESFYRDQYSDRERRFQQEQQKARDEQRQREALARARLMAEQISMEEKLPPVSSSPSSSPTTTTTTTTNNDNNNDRQ</sequence>
<comment type="caution">
    <text evidence="3">The sequence shown here is derived from an EMBL/GenBank/DDBJ whole genome shotgun (WGS) entry which is preliminary data.</text>
</comment>